<organism evidence="2 3">
    <name type="scientific">Lactobacillus taiwanensis</name>
    <dbReference type="NCBI Taxonomy" id="508451"/>
    <lineage>
        <taxon>Bacteria</taxon>
        <taxon>Bacillati</taxon>
        <taxon>Bacillota</taxon>
        <taxon>Bacilli</taxon>
        <taxon>Lactobacillales</taxon>
        <taxon>Lactobacillaceae</taxon>
        <taxon>Lactobacillus</taxon>
    </lineage>
</organism>
<comment type="caution">
    <text evidence="2">The sequence shown here is derived from an EMBL/GenBank/DDBJ whole genome shotgun (WGS) entry which is preliminary data.</text>
</comment>
<sequence>MNKKKDFKDLSFSEKIALEIYLTNRLTKIKIKKSETNNPFKNFILAVKQGINEGLIRELDSEILEEFKKNDEYKAKV</sequence>
<dbReference type="RefSeq" id="WP_094496843.1">
    <property type="nucleotide sequence ID" value="NZ_CANSCG010000028.1"/>
</dbReference>
<keyword evidence="4" id="KW-1185">Reference proteome</keyword>
<reference evidence="3 4" key="3">
    <citation type="submission" date="2017-09" db="EMBL/GenBank/DDBJ databases">
        <title>Tripartite evolution among Lactobacillus johnsonii, Lactobacillus taiwanensis, Lactobacillus reuteri and their rodent host.</title>
        <authorList>
            <person name="Wang T."/>
            <person name="Knowles S."/>
            <person name="Cheng C."/>
        </authorList>
    </citation>
    <scope>NUCLEOTIDE SEQUENCE [LARGE SCALE GENOMIC DNA]</scope>
    <source>
        <strain evidence="2 3">609q</strain>
        <strain evidence="1 4">609u</strain>
    </source>
</reference>
<dbReference type="Proteomes" id="UP000215828">
    <property type="component" value="Unassembled WGS sequence"/>
</dbReference>
<dbReference type="AlphaFoldDB" id="A0A256LJ37"/>
<name>A0A256LJ37_9LACO</name>
<dbReference type="EMBL" id="NGNX01000003">
    <property type="protein sequence ID" value="OYR93203.1"/>
    <property type="molecule type" value="Genomic_DNA"/>
</dbReference>
<gene>
    <name evidence="1" type="ORF">CBF53_00880</name>
    <name evidence="2" type="ORF">CBF70_01010</name>
</gene>
<evidence type="ECO:0000313" key="1">
    <source>
        <dbReference type="EMBL" id="OYR89072.1"/>
    </source>
</evidence>
<evidence type="ECO:0000313" key="4">
    <source>
        <dbReference type="Proteomes" id="UP000216316"/>
    </source>
</evidence>
<protein>
    <submittedName>
        <fullName evidence="2">Uncharacterized protein</fullName>
    </submittedName>
</protein>
<evidence type="ECO:0000313" key="2">
    <source>
        <dbReference type="EMBL" id="OYR93203.1"/>
    </source>
</evidence>
<accession>A0A256LJ37</accession>
<proteinExistence type="predicted"/>
<dbReference type="EMBL" id="NGNV01000002">
    <property type="protein sequence ID" value="OYR89072.1"/>
    <property type="molecule type" value="Genomic_DNA"/>
</dbReference>
<reference evidence="1 4" key="2">
    <citation type="submission" date="2017-05" db="EMBL/GenBank/DDBJ databases">
        <authorList>
            <person name="Lin X.B."/>
            <person name="Stothard P."/>
            <person name="Tasseva G."/>
            <person name="Walter J."/>
        </authorList>
    </citation>
    <scope>NUCLEOTIDE SEQUENCE [LARGE SCALE GENOMIC DNA]</scope>
    <source>
        <strain evidence="1 4">609u</strain>
    </source>
</reference>
<evidence type="ECO:0000313" key="3">
    <source>
        <dbReference type="Proteomes" id="UP000215828"/>
    </source>
</evidence>
<reference evidence="2 3" key="1">
    <citation type="submission" date="2017-04" db="EMBL/GenBank/DDBJ databases">
        <authorList>
            <person name="Afonso C.L."/>
            <person name="Miller P.J."/>
            <person name="Scott M.A."/>
            <person name="Spackman E."/>
            <person name="Goraichik I."/>
            <person name="Dimitrov K.M."/>
            <person name="Suarez D.L."/>
            <person name="Swayne D.E."/>
        </authorList>
    </citation>
    <scope>NUCLEOTIDE SEQUENCE [LARGE SCALE GENOMIC DNA]</scope>
    <source>
        <strain evidence="2 3">609q</strain>
    </source>
</reference>
<dbReference type="Proteomes" id="UP000216316">
    <property type="component" value="Unassembled WGS sequence"/>
</dbReference>